<evidence type="ECO:0000313" key="1">
    <source>
        <dbReference type="EMBL" id="GAA4348374.1"/>
    </source>
</evidence>
<proteinExistence type="predicted"/>
<sequence length="129" mass="14014">MSLRRVGGSALKFDSGIDLIVRGTPAPSLPFGEVAPASVPQRSLLDQLYALPTLDDYLWGEIGAEVAEAGLLLPHRFWQGVRDARERLLAAAAADGRNARLLHRAVDVLDDQSELFALLQHYRLSLVAG</sequence>
<dbReference type="Pfam" id="PF09474">
    <property type="entry name" value="Type_III_YscX"/>
    <property type="match status" value="1"/>
</dbReference>
<dbReference type="InterPro" id="IPR012672">
    <property type="entry name" value="T3SS_YscX"/>
</dbReference>
<organism evidence="1 2">
    <name type="scientific">Variovorax defluvii</name>
    <dbReference type="NCBI Taxonomy" id="913761"/>
    <lineage>
        <taxon>Bacteria</taxon>
        <taxon>Pseudomonadati</taxon>
        <taxon>Pseudomonadota</taxon>
        <taxon>Betaproteobacteria</taxon>
        <taxon>Burkholderiales</taxon>
        <taxon>Comamonadaceae</taxon>
        <taxon>Variovorax</taxon>
    </lineage>
</organism>
<dbReference type="Proteomes" id="UP001500975">
    <property type="component" value="Unassembled WGS sequence"/>
</dbReference>
<protein>
    <submittedName>
        <fullName evidence="1">Uncharacterized protein</fullName>
    </submittedName>
</protein>
<dbReference type="EMBL" id="BAABGJ010000057">
    <property type="protein sequence ID" value="GAA4348374.1"/>
    <property type="molecule type" value="Genomic_DNA"/>
</dbReference>
<reference evidence="2" key="1">
    <citation type="journal article" date="2019" name="Int. J. Syst. Evol. Microbiol.">
        <title>The Global Catalogue of Microorganisms (GCM) 10K type strain sequencing project: providing services to taxonomists for standard genome sequencing and annotation.</title>
        <authorList>
            <consortium name="The Broad Institute Genomics Platform"/>
            <consortium name="The Broad Institute Genome Sequencing Center for Infectious Disease"/>
            <person name="Wu L."/>
            <person name="Ma J."/>
        </authorList>
    </citation>
    <scope>NUCLEOTIDE SEQUENCE [LARGE SCALE GENOMIC DNA]</scope>
    <source>
        <strain evidence="2">JCM 17804</strain>
    </source>
</reference>
<dbReference type="RefSeq" id="WP_345539393.1">
    <property type="nucleotide sequence ID" value="NZ_BAABGJ010000057.1"/>
</dbReference>
<name>A0ABP8HZW8_9BURK</name>
<comment type="caution">
    <text evidence="1">The sequence shown here is derived from an EMBL/GenBank/DDBJ whole genome shotgun (WGS) entry which is preliminary data.</text>
</comment>
<evidence type="ECO:0000313" key="2">
    <source>
        <dbReference type="Proteomes" id="UP001500975"/>
    </source>
</evidence>
<accession>A0ABP8HZW8</accession>
<keyword evidence="2" id="KW-1185">Reference proteome</keyword>
<gene>
    <name evidence="1" type="ORF">GCM10023165_34100</name>
</gene>